<dbReference type="InterPro" id="IPR009799">
    <property type="entry name" value="EthD_dom"/>
</dbReference>
<feature type="domain" description="EthD" evidence="2">
    <location>
        <begin position="12"/>
        <end position="110"/>
    </location>
</feature>
<evidence type="ECO:0000313" key="4">
    <source>
        <dbReference type="Proteomes" id="UP000887229"/>
    </source>
</evidence>
<dbReference type="RefSeq" id="XP_046118307.1">
    <property type="nucleotide sequence ID" value="XM_046257345.1"/>
</dbReference>
<dbReference type="Gene3D" id="3.30.70.100">
    <property type="match status" value="1"/>
</dbReference>
<dbReference type="GO" id="GO:0016491">
    <property type="term" value="F:oxidoreductase activity"/>
    <property type="evidence" value="ECO:0007669"/>
    <property type="project" value="InterPro"/>
</dbReference>
<dbReference type="Proteomes" id="UP000887229">
    <property type="component" value="Unassembled WGS sequence"/>
</dbReference>
<dbReference type="OrthoDB" id="2519291at2759"/>
<protein>
    <recommendedName>
        <fullName evidence="2">EthD domain-containing protein</fullName>
    </recommendedName>
</protein>
<keyword evidence="4" id="KW-1185">Reference proteome</keyword>
<evidence type="ECO:0000259" key="2">
    <source>
        <dbReference type="Pfam" id="PF07110"/>
    </source>
</evidence>
<dbReference type="GeneID" id="70288248"/>
<sequence>MVYRIIVLAPRKAGVTHEDFKARYEQHMHLVEDICGRDLMPLRHTRSYIRHDGPDDKPVLLAGRAEDVRYDAVVNMDFEDEAAFQRFIGALSTEDAKARIDADEAGFWDRTEMKVVVIDGIEETMK</sequence>
<evidence type="ECO:0000313" key="3">
    <source>
        <dbReference type="EMBL" id="KAG9254383.1"/>
    </source>
</evidence>
<dbReference type="Pfam" id="PF07110">
    <property type="entry name" value="EthD"/>
    <property type="match status" value="1"/>
</dbReference>
<comment type="similarity">
    <text evidence="1">Belongs to the tpcK family.</text>
</comment>
<dbReference type="InterPro" id="IPR011008">
    <property type="entry name" value="Dimeric_a/b-barrel"/>
</dbReference>
<gene>
    <name evidence="3" type="ORF">F5Z01DRAFT_103812</name>
</gene>
<organism evidence="3 4">
    <name type="scientific">Emericellopsis atlantica</name>
    <dbReference type="NCBI Taxonomy" id="2614577"/>
    <lineage>
        <taxon>Eukaryota</taxon>
        <taxon>Fungi</taxon>
        <taxon>Dikarya</taxon>
        <taxon>Ascomycota</taxon>
        <taxon>Pezizomycotina</taxon>
        <taxon>Sordariomycetes</taxon>
        <taxon>Hypocreomycetidae</taxon>
        <taxon>Hypocreales</taxon>
        <taxon>Bionectriaceae</taxon>
        <taxon>Emericellopsis</taxon>
    </lineage>
</organism>
<comment type="caution">
    <text evidence="3">The sequence shown here is derived from an EMBL/GenBank/DDBJ whole genome shotgun (WGS) entry which is preliminary data.</text>
</comment>
<dbReference type="EMBL" id="MU251254">
    <property type="protein sequence ID" value="KAG9254383.1"/>
    <property type="molecule type" value="Genomic_DNA"/>
</dbReference>
<accession>A0A9P8CPC4</accession>
<reference evidence="3" key="1">
    <citation type="journal article" date="2021" name="IMA Fungus">
        <title>Genomic characterization of three marine fungi, including Emericellopsis atlantica sp. nov. with signatures of a generalist lifestyle and marine biomass degradation.</title>
        <authorList>
            <person name="Hagestad O.C."/>
            <person name="Hou L."/>
            <person name="Andersen J.H."/>
            <person name="Hansen E.H."/>
            <person name="Altermark B."/>
            <person name="Li C."/>
            <person name="Kuhnert E."/>
            <person name="Cox R.J."/>
            <person name="Crous P.W."/>
            <person name="Spatafora J.W."/>
            <person name="Lail K."/>
            <person name="Amirebrahimi M."/>
            <person name="Lipzen A."/>
            <person name="Pangilinan J."/>
            <person name="Andreopoulos W."/>
            <person name="Hayes R.D."/>
            <person name="Ng V."/>
            <person name="Grigoriev I.V."/>
            <person name="Jackson S.A."/>
            <person name="Sutton T.D.S."/>
            <person name="Dobson A.D.W."/>
            <person name="Rama T."/>
        </authorList>
    </citation>
    <scope>NUCLEOTIDE SEQUENCE</scope>
    <source>
        <strain evidence="3">TS7</strain>
    </source>
</reference>
<dbReference type="AlphaFoldDB" id="A0A9P8CPC4"/>
<name>A0A9P8CPC4_9HYPO</name>
<dbReference type="SUPFAM" id="SSF54909">
    <property type="entry name" value="Dimeric alpha+beta barrel"/>
    <property type="match status" value="1"/>
</dbReference>
<evidence type="ECO:0000256" key="1">
    <source>
        <dbReference type="ARBA" id="ARBA00005986"/>
    </source>
</evidence>
<proteinExistence type="inferred from homology"/>